<evidence type="ECO:0000313" key="4">
    <source>
        <dbReference type="EMBL" id="TRM12856.1"/>
    </source>
</evidence>
<dbReference type="AlphaFoldDB" id="A0A549YAB3"/>
<keyword evidence="1" id="KW-0812">Transmembrane</keyword>
<evidence type="ECO:0000313" key="5">
    <source>
        <dbReference type="Proteomes" id="UP000319280"/>
    </source>
</evidence>
<evidence type="ECO:0000256" key="1">
    <source>
        <dbReference type="SAM" id="Phobius"/>
    </source>
</evidence>
<reference evidence="3 5" key="1">
    <citation type="submission" date="2019-07" db="EMBL/GenBank/DDBJ databases">
        <title>Genomic analysis of Lentibacillus sp. NKC851-2.</title>
        <authorList>
            <person name="Oh Y.J."/>
        </authorList>
    </citation>
    <scope>NUCLEOTIDE SEQUENCE [LARGE SCALE GENOMIC DNA]</scope>
    <source>
        <strain evidence="3 5">NKC851-2</strain>
    </source>
</reference>
<organism evidence="3 5">
    <name type="scientific">Lentibacillus cibarius</name>
    <dbReference type="NCBI Taxonomy" id="2583219"/>
    <lineage>
        <taxon>Bacteria</taxon>
        <taxon>Bacillati</taxon>
        <taxon>Bacillota</taxon>
        <taxon>Bacilli</taxon>
        <taxon>Bacillales</taxon>
        <taxon>Bacillaceae</taxon>
        <taxon>Lentibacillus</taxon>
    </lineage>
</organism>
<feature type="transmembrane region" description="Helical" evidence="1">
    <location>
        <begin position="28"/>
        <end position="49"/>
    </location>
</feature>
<dbReference type="EMBL" id="VJMZ01000001">
    <property type="protein sequence ID" value="TRM12856.1"/>
    <property type="molecule type" value="Genomic_DNA"/>
</dbReference>
<dbReference type="EMBL" id="VJMZ01000003">
    <property type="protein sequence ID" value="TRM08781.1"/>
    <property type="molecule type" value="Genomic_DNA"/>
</dbReference>
<dbReference type="EMBL" id="VJMZ01000003">
    <property type="protein sequence ID" value="TRM08809.1"/>
    <property type="molecule type" value="Genomic_DNA"/>
</dbReference>
<protein>
    <submittedName>
        <fullName evidence="3">Uncharacterized protein</fullName>
    </submittedName>
</protein>
<gene>
    <name evidence="4" type="ORF">FH966_14720</name>
    <name evidence="2" type="ORF">FH966_16530</name>
    <name evidence="3" type="ORF">FH966_16680</name>
</gene>
<dbReference type="RefSeq" id="WP_142791772.1">
    <property type="nucleotide sequence ID" value="NZ_VJMZ01000001.1"/>
</dbReference>
<comment type="caution">
    <text evidence="3">The sequence shown here is derived from an EMBL/GenBank/DDBJ whole genome shotgun (WGS) entry which is preliminary data.</text>
</comment>
<evidence type="ECO:0000313" key="3">
    <source>
        <dbReference type="EMBL" id="TRM08809.1"/>
    </source>
</evidence>
<sequence length="73" mass="8253">MFNSLSLPFNVEDLISSGSELLGFVSPFVLLSMAFLFVPKLITLIVAAFGSHKSEYSTMETYKELRALKRKKY</sequence>
<keyword evidence="1" id="KW-0472">Membrane</keyword>
<name>A0A549YAB3_9BACI</name>
<dbReference type="Proteomes" id="UP000319280">
    <property type="component" value="Unassembled WGS sequence"/>
</dbReference>
<keyword evidence="1" id="KW-1133">Transmembrane helix</keyword>
<evidence type="ECO:0000313" key="2">
    <source>
        <dbReference type="EMBL" id="TRM08781.1"/>
    </source>
</evidence>
<accession>A0A549YAB3</accession>
<keyword evidence="5" id="KW-1185">Reference proteome</keyword>
<proteinExistence type="predicted"/>